<feature type="chain" id="PRO_5040956928" evidence="2">
    <location>
        <begin position="42"/>
        <end position="168"/>
    </location>
</feature>
<feature type="signal peptide" evidence="2">
    <location>
        <begin position="1"/>
        <end position="41"/>
    </location>
</feature>
<feature type="compositionally biased region" description="Polar residues" evidence="1">
    <location>
        <begin position="97"/>
        <end position="111"/>
    </location>
</feature>
<feature type="compositionally biased region" description="Low complexity" evidence="1">
    <location>
        <begin position="76"/>
        <end position="85"/>
    </location>
</feature>
<proteinExistence type="predicted"/>
<protein>
    <submittedName>
        <fullName evidence="3">Uncharacterized protein</fullName>
    </submittedName>
</protein>
<dbReference type="Proteomes" id="UP001165143">
    <property type="component" value="Unassembled WGS sequence"/>
</dbReference>
<organism evidence="3 4">
    <name type="scientific">Kitasatospora phosalacinea</name>
    <dbReference type="NCBI Taxonomy" id="2065"/>
    <lineage>
        <taxon>Bacteria</taxon>
        <taxon>Bacillati</taxon>
        <taxon>Actinomycetota</taxon>
        <taxon>Actinomycetes</taxon>
        <taxon>Kitasatosporales</taxon>
        <taxon>Streptomycetaceae</taxon>
        <taxon>Kitasatospora</taxon>
    </lineage>
</organism>
<name>A0A9W6PG15_9ACTN</name>
<feature type="compositionally biased region" description="Low complexity" evidence="1">
    <location>
        <begin position="120"/>
        <end position="132"/>
    </location>
</feature>
<comment type="caution">
    <text evidence="3">The sequence shown here is derived from an EMBL/GenBank/DDBJ whole genome shotgun (WGS) entry which is preliminary data.</text>
</comment>
<evidence type="ECO:0000256" key="2">
    <source>
        <dbReference type="SAM" id="SignalP"/>
    </source>
</evidence>
<evidence type="ECO:0000256" key="1">
    <source>
        <dbReference type="SAM" id="MobiDB-lite"/>
    </source>
</evidence>
<accession>A0A9W6PG15</accession>
<keyword evidence="2" id="KW-0732">Signal</keyword>
<dbReference type="EMBL" id="BSRX01000011">
    <property type="protein sequence ID" value="GLW54196.1"/>
    <property type="molecule type" value="Genomic_DNA"/>
</dbReference>
<sequence>MTERTPRATVPTPTGRTATRWAVLCALLLGLFLMHGSPASATGCHPAQPPRMVGMVNTAATAGMTSAAEMARAAGTAGTARTTAHAAHRPGARHPAVSTSLPHGSSASACVSTPARDRLSLPAPGSALAAAPPRLPSAGPPCSGAERGGRAPPGGGRELLLLVCVARS</sequence>
<gene>
    <name evidence="3" type="ORF">Kpho01_22070</name>
</gene>
<dbReference type="AlphaFoldDB" id="A0A9W6PG15"/>
<dbReference type="RefSeq" id="WP_158715153.1">
    <property type="nucleotide sequence ID" value="NZ_BSRX01000011.1"/>
</dbReference>
<evidence type="ECO:0000313" key="3">
    <source>
        <dbReference type="EMBL" id="GLW54196.1"/>
    </source>
</evidence>
<reference evidence="3" key="1">
    <citation type="submission" date="2023-02" db="EMBL/GenBank/DDBJ databases">
        <title>Kitasatospora phosalacinea NBRC 14362.</title>
        <authorList>
            <person name="Ichikawa N."/>
            <person name="Sato H."/>
            <person name="Tonouchi N."/>
        </authorList>
    </citation>
    <scope>NUCLEOTIDE SEQUENCE</scope>
    <source>
        <strain evidence="3">NBRC 14362</strain>
    </source>
</reference>
<feature type="region of interest" description="Disordered" evidence="1">
    <location>
        <begin position="76"/>
        <end position="156"/>
    </location>
</feature>
<evidence type="ECO:0000313" key="4">
    <source>
        <dbReference type="Proteomes" id="UP001165143"/>
    </source>
</evidence>